<feature type="domain" description="Protein kinase" evidence="15">
    <location>
        <begin position="29"/>
        <end position="314"/>
    </location>
</feature>
<feature type="region of interest" description="Disordered" evidence="14">
    <location>
        <begin position="327"/>
        <end position="785"/>
    </location>
</feature>
<dbReference type="Gene3D" id="1.10.510.10">
    <property type="entry name" value="Transferase(Phosphotransferase) domain 1"/>
    <property type="match status" value="1"/>
</dbReference>
<keyword evidence="7 13" id="KW-0547">Nucleotide-binding</keyword>
<dbReference type="SUPFAM" id="SSF56112">
    <property type="entry name" value="Protein kinase-like (PK-like)"/>
    <property type="match status" value="1"/>
</dbReference>
<feature type="compositionally biased region" description="Low complexity" evidence="14">
    <location>
        <begin position="379"/>
        <end position="420"/>
    </location>
</feature>
<dbReference type="SMR" id="A0A836H5Y9"/>
<reference evidence="16 17" key="1">
    <citation type="submission" date="2021-02" db="EMBL/GenBank/DDBJ databases">
        <title>Leishmania (Mundinia) orientalis Genome sequencing and assembly.</title>
        <authorList>
            <person name="Almutairi H."/>
            <person name="Gatherer D."/>
        </authorList>
    </citation>
    <scope>NUCLEOTIDE SEQUENCE [LARGE SCALE GENOMIC DNA]</scope>
    <source>
        <strain evidence="16">LSCM4</strain>
    </source>
</reference>
<keyword evidence="8" id="KW-0418">Kinase</keyword>
<comment type="caution">
    <text evidence="16">The sequence shown here is derived from an EMBL/GenBank/DDBJ whole genome shotgun (WGS) entry which is preliminary data.</text>
</comment>
<evidence type="ECO:0000256" key="3">
    <source>
        <dbReference type="ARBA" id="ARBA00012513"/>
    </source>
</evidence>
<comment type="similarity">
    <text evidence="2">Belongs to the protein kinase superfamily. NEK Ser/Thr protein kinase family. NIMA subfamily.</text>
</comment>
<dbReference type="PROSITE" id="PS00108">
    <property type="entry name" value="PROTEIN_KINASE_ST"/>
    <property type="match status" value="1"/>
</dbReference>
<dbReference type="GO" id="GO:0005524">
    <property type="term" value="F:ATP binding"/>
    <property type="evidence" value="ECO:0007669"/>
    <property type="project" value="UniProtKB-UniRule"/>
</dbReference>
<keyword evidence="5" id="KW-0808">Transferase</keyword>
<dbReference type="EC" id="2.7.11.1" evidence="3"/>
<name>A0A836H5Y9_9TRYP</name>
<dbReference type="RefSeq" id="XP_067065545.1">
    <property type="nucleotide sequence ID" value="XM_067209302.1"/>
</dbReference>
<keyword evidence="4" id="KW-0723">Serine/threonine-protein kinase</keyword>
<dbReference type="InterPro" id="IPR017441">
    <property type="entry name" value="Protein_kinase_ATP_BS"/>
</dbReference>
<dbReference type="PROSITE" id="PS50011">
    <property type="entry name" value="PROTEIN_KINASE_DOM"/>
    <property type="match status" value="1"/>
</dbReference>
<proteinExistence type="inferred from homology"/>
<feature type="compositionally biased region" description="Basic and acidic residues" evidence="14">
    <location>
        <begin position="436"/>
        <end position="452"/>
    </location>
</feature>
<feature type="compositionally biased region" description="Low complexity" evidence="14">
    <location>
        <begin position="685"/>
        <end position="704"/>
    </location>
</feature>
<feature type="region of interest" description="Disordered" evidence="14">
    <location>
        <begin position="803"/>
        <end position="827"/>
    </location>
</feature>
<feature type="compositionally biased region" description="Low complexity" evidence="14">
    <location>
        <begin position="550"/>
        <end position="561"/>
    </location>
</feature>
<dbReference type="PANTHER" id="PTHR44899">
    <property type="entry name" value="CAMK FAMILY PROTEIN KINASE"/>
    <property type="match status" value="1"/>
</dbReference>
<evidence type="ECO:0000313" key="17">
    <source>
        <dbReference type="Proteomes" id="UP000674143"/>
    </source>
</evidence>
<dbReference type="Gene3D" id="3.30.200.20">
    <property type="entry name" value="Phosphorylase Kinase, domain 1"/>
    <property type="match status" value="1"/>
</dbReference>
<feature type="compositionally biased region" description="Low complexity" evidence="14">
    <location>
        <begin position="485"/>
        <end position="498"/>
    </location>
</feature>
<dbReference type="InterPro" id="IPR051131">
    <property type="entry name" value="NEK_Ser/Thr_kinase_NIMA"/>
</dbReference>
<dbReference type="PANTHER" id="PTHR44899:SF3">
    <property type="entry name" value="SERINE_THREONINE-PROTEIN KINASE NEK1"/>
    <property type="match status" value="1"/>
</dbReference>
<dbReference type="FunFam" id="1.10.510.10:FF:000172">
    <property type="entry name" value="serine/threonine-protein kinase Nek1 isoform X1"/>
    <property type="match status" value="1"/>
</dbReference>
<feature type="compositionally biased region" description="Basic residues" evidence="14">
    <location>
        <begin position="648"/>
        <end position="659"/>
    </location>
</feature>
<evidence type="ECO:0000256" key="7">
    <source>
        <dbReference type="ARBA" id="ARBA00022741"/>
    </source>
</evidence>
<comment type="catalytic activity">
    <reaction evidence="11">
        <text>L-threonyl-[protein] + ATP = O-phospho-L-threonyl-[protein] + ADP + H(+)</text>
        <dbReference type="Rhea" id="RHEA:46608"/>
        <dbReference type="Rhea" id="RHEA-COMP:11060"/>
        <dbReference type="Rhea" id="RHEA-COMP:11605"/>
        <dbReference type="ChEBI" id="CHEBI:15378"/>
        <dbReference type="ChEBI" id="CHEBI:30013"/>
        <dbReference type="ChEBI" id="CHEBI:30616"/>
        <dbReference type="ChEBI" id="CHEBI:61977"/>
        <dbReference type="ChEBI" id="CHEBI:456216"/>
        <dbReference type="EC" id="2.7.11.1"/>
    </reaction>
</comment>
<evidence type="ECO:0000256" key="5">
    <source>
        <dbReference type="ARBA" id="ARBA00022679"/>
    </source>
</evidence>
<dbReference type="InterPro" id="IPR008271">
    <property type="entry name" value="Ser/Thr_kinase_AS"/>
</dbReference>
<feature type="region of interest" description="Disordered" evidence="14">
    <location>
        <begin position="1003"/>
        <end position="1032"/>
    </location>
</feature>
<evidence type="ECO:0000256" key="8">
    <source>
        <dbReference type="ARBA" id="ARBA00022777"/>
    </source>
</evidence>
<sequence length="1168" mass="120571">MNPVDELNLLLGIGPSRPQLPLTLRKSGYVPVRSLGKGSYGQALLVFHEPQQQYFVVKHLSLASMSSRQRHDAHNEINILQKLNHPNIVRYVEYYEEHLHLYIVMEYADGGDVYSLLSSAQTARKMGAAGWIRGGVAASPRLAGSPPSSAAAAGLLSEPQIVSLFVQTTMAVKYMHDRRLLHRDIKSSNIFLTKNHVVKLGDFGISTVLQSTVAMASTMCGTPCYFSPELCQGRPYNSKSDVWALGVLLYELCAGHVPFESTTMKALMRDIVHRQPPRIPAVYSEELWELIVQLLQKDARRRPDAGQVLMSPVLMKHVPDLIDQLADNKAAGGTPDADGAHRDEASSVYATAPPSPPPRRVQEASPSPAEASGRVAGNPAPSTAAAAALPVSSSPASPSAARTAAKQAPSSPSQAQQQRSPHGDGGGAGGSSIEELVARFDAQKRHIAEAKKSKSGCQAESQGADGGGAVPHLSGAEGSPRLSPGAAAALQQQGLQMKGIGGGGREAPIQPSVAEAPKEAAAAARSRGAFMPPPLPEALRSAGIADQRRPLSPSITSSPPSRQREGAAAAQMPSATNADAVQETRSRRASEQKTRARGPPASAQRGHVGDTPSESAAPPSVTRVASPAAGELSAMLSELSSWRERSVRRQQRRDSRRAHRDGTSGKNGSEAKPQRGAAKADVHVPSSQPSTTPSASAAQPSQPSKLSEHANTHESGATEDASSHEPKRGNAASRGKQPQGGVGRAQAGEAQGADTTGPLSGATAVFLGANTRSSDDDADGDRSATQSFVDALGTVLDVDAVQAASAAAQQQQQRSPPPPPPLTSSQKVDEASCLFGRAPLQQQPMKKGFPGTQDTVDALQPPLVTGTLFRHTSTRAMQAGTMRGTDAAAAAAAAADFDDGEGDTEGAADVHFMTSCLCGRAATSNGCLTMIYGSFVCSCDVCVRFTGAARGVEWLHLPEVAHGLLPLLSSPTPSEALGGSSATVKATAGAGAAAAVALRGQAGGTPLKHDRGQAAEARGEGGSKANGTSPLPAQFPGVSLPYSSTASGTCVGGAAAASLDKANIRAHCHCSQAQAPLQLEAERGQRQPAPHPPLSGLTGGDGGGAATSKAAVHIIYTCLTCGALVGMQHDGVEGLLLPKVTLDAQSLDILASCAQAVGLDAGELIKAG</sequence>
<comment type="cofactor">
    <cofactor evidence="1">
        <name>Mg(2+)</name>
        <dbReference type="ChEBI" id="CHEBI:18420"/>
    </cofactor>
</comment>
<keyword evidence="10" id="KW-0460">Magnesium</keyword>
<dbReference type="EMBL" id="JAFHLR010000008">
    <property type="protein sequence ID" value="KAG5486479.1"/>
    <property type="molecule type" value="Genomic_DNA"/>
</dbReference>
<evidence type="ECO:0000256" key="1">
    <source>
        <dbReference type="ARBA" id="ARBA00001946"/>
    </source>
</evidence>
<gene>
    <name evidence="16" type="ORF">LSCM4_07411</name>
</gene>
<evidence type="ECO:0000313" key="16">
    <source>
        <dbReference type="EMBL" id="KAG5486479.1"/>
    </source>
</evidence>
<protein>
    <recommendedName>
        <fullName evidence="3">non-specific serine/threonine protein kinase</fullName>
        <ecNumber evidence="3">2.7.11.1</ecNumber>
    </recommendedName>
</protein>
<evidence type="ECO:0000256" key="6">
    <source>
        <dbReference type="ARBA" id="ARBA00022723"/>
    </source>
</evidence>
<dbReference type="AlphaFoldDB" id="A0A836H5Y9"/>
<dbReference type="InterPro" id="IPR011009">
    <property type="entry name" value="Kinase-like_dom_sf"/>
</dbReference>
<evidence type="ECO:0000256" key="11">
    <source>
        <dbReference type="ARBA" id="ARBA00047899"/>
    </source>
</evidence>
<feature type="binding site" evidence="13">
    <location>
        <position position="58"/>
    </location>
    <ligand>
        <name>ATP</name>
        <dbReference type="ChEBI" id="CHEBI:30616"/>
    </ligand>
</feature>
<dbReference type="SMART" id="SM00220">
    <property type="entry name" value="S_TKc"/>
    <property type="match status" value="1"/>
</dbReference>
<feature type="compositionally biased region" description="Low complexity" evidence="14">
    <location>
        <begin position="803"/>
        <end position="814"/>
    </location>
</feature>
<evidence type="ECO:0000256" key="2">
    <source>
        <dbReference type="ARBA" id="ARBA00010886"/>
    </source>
</evidence>
<keyword evidence="6" id="KW-0479">Metal-binding</keyword>
<comment type="catalytic activity">
    <reaction evidence="12">
        <text>L-seryl-[protein] + ATP = O-phospho-L-seryl-[protein] + ADP + H(+)</text>
        <dbReference type="Rhea" id="RHEA:17989"/>
        <dbReference type="Rhea" id="RHEA-COMP:9863"/>
        <dbReference type="Rhea" id="RHEA-COMP:11604"/>
        <dbReference type="ChEBI" id="CHEBI:15378"/>
        <dbReference type="ChEBI" id="CHEBI:29999"/>
        <dbReference type="ChEBI" id="CHEBI:30616"/>
        <dbReference type="ChEBI" id="CHEBI:83421"/>
        <dbReference type="ChEBI" id="CHEBI:456216"/>
        <dbReference type="EC" id="2.7.11.1"/>
    </reaction>
</comment>
<dbReference type="PROSITE" id="PS00107">
    <property type="entry name" value="PROTEIN_KINASE_ATP"/>
    <property type="match status" value="1"/>
</dbReference>
<dbReference type="GeneID" id="92363236"/>
<dbReference type="GO" id="GO:0004674">
    <property type="term" value="F:protein serine/threonine kinase activity"/>
    <property type="evidence" value="ECO:0007669"/>
    <property type="project" value="UniProtKB-KW"/>
</dbReference>
<dbReference type="GO" id="GO:0046872">
    <property type="term" value="F:metal ion binding"/>
    <property type="evidence" value="ECO:0007669"/>
    <property type="project" value="UniProtKB-KW"/>
</dbReference>
<dbReference type="InterPro" id="IPR000719">
    <property type="entry name" value="Prot_kinase_dom"/>
</dbReference>
<evidence type="ECO:0000256" key="4">
    <source>
        <dbReference type="ARBA" id="ARBA00022527"/>
    </source>
</evidence>
<evidence type="ECO:0000256" key="10">
    <source>
        <dbReference type="ARBA" id="ARBA00022842"/>
    </source>
</evidence>
<feature type="compositionally biased region" description="Basic and acidic residues" evidence="14">
    <location>
        <begin position="582"/>
        <end position="594"/>
    </location>
</feature>
<feature type="region of interest" description="Disordered" evidence="14">
    <location>
        <begin position="1082"/>
        <end position="1102"/>
    </location>
</feature>
<dbReference type="KEGG" id="loi:92363236"/>
<keyword evidence="17" id="KW-1185">Reference proteome</keyword>
<evidence type="ECO:0000259" key="15">
    <source>
        <dbReference type="PROSITE" id="PS50011"/>
    </source>
</evidence>
<accession>A0A836H5Y9</accession>
<dbReference type="Proteomes" id="UP000674143">
    <property type="component" value="Chromosome 8"/>
</dbReference>
<evidence type="ECO:0000256" key="14">
    <source>
        <dbReference type="SAM" id="MobiDB-lite"/>
    </source>
</evidence>
<evidence type="ECO:0000256" key="12">
    <source>
        <dbReference type="ARBA" id="ARBA00048679"/>
    </source>
</evidence>
<feature type="compositionally biased region" description="Basic and acidic residues" evidence="14">
    <location>
        <begin position="1007"/>
        <end position="1021"/>
    </location>
</feature>
<dbReference type="Pfam" id="PF00069">
    <property type="entry name" value="Pkinase"/>
    <property type="match status" value="1"/>
</dbReference>
<evidence type="ECO:0000256" key="9">
    <source>
        <dbReference type="ARBA" id="ARBA00022840"/>
    </source>
</evidence>
<dbReference type="FunFam" id="3.30.200.20:FF:000097">
    <property type="entry name" value="Probable serine/threonine-protein kinase nek1"/>
    <property type="match status" value="1"/>
</dbReference>
<keyword evidence="9 13" id="KW-0067">ATP-binding</keyword>
<organism evidence="16 17">
    <name type="scientific">Leishmania orientalis</name>
    <dbReference type="NCBI Taxonomy" id="2249476"/>
    <lineage>
        <taxon>Eukaryota</taxon>
        <taxon>Discoba</taxon>
        <taxon>Euglenozoa</taxon>
        <taxon>Kinetoplastea</taxon>
        <taxon>Metakinetoplastina</taxon>
        <taxon>Trypanosomatida</taxon>
        <taxon>Trypanosomatidae</taxon>
        <taxon>Leishmaniinae</taxon>
        <taxon>Leishmania</taxon>
    </lineage>
</organism>
<evidence type="ECO:0000256" key="13">
    <source>
        <dbReference type="PROSITE-ProRule" id="PRU10141"/>
    </source>
</evidence>
<dbReference type="CDD" id="cd08215">
    <property type="entry name" value="STKc_Nek"/>
    <property type="match status" value="1"/>
</dbReference>